<comment type="caution">
    <text evidence="2">The sequence shown here is derived from an EMBL/GenBank/DDBJ whole genome shotgun (WGS) entry which is preliminary data.</text>
</comment>
<protein>
    <recommendedName>
        <fullName evidence="1">Fumarylacetoacetase N-terminal domain-containing protein</fullName>
    </recommendedName>
</protein>
<dbReference type="EMBL" id="BARV01044033">
    <property type="protein sequence ID" value="GAI68475.1"/>
    <property type="molecule type" value="Genomic_DNA"/>
</dbReference>
<dbReference type="InterPro" id="IPR041072">
    <property type="entry name" value="FAA_hydro_N"/>
</dbReference>
<reference evidence="2" key="1">
    <citation type="journal article" date="2014" name="Front. Microbiol.">
        <title>High frequency of phylogenetically diverse reductive dehalogenase-homologous genes in deep subseafloor sedimentary metagenomes.</title>
        <authorList>
            <person name="Kawai M."/>
            <person name="Futagami T."/>
            <person name="Toyoda A."/>
            <person name="Takaki Y."/>
            <person name="Nishi S."/>
            <person name="Hori S."/>
            <person name="Arai W."/>
            <person name="Tsubouchi T."/>
            <person name="Morono Y."/>
            <person name="Uchiyama I."/>
            <person name="Ito T."/>
            <person name="Fujiyama A."/>
            <person name="Inagaki F."/>
            <person name="Takami H."/>
        </authorList>
    </citation>
    <scope>NUCLEOTIDE SEQUENCE</scope>
    <source>
        <strain evidence="2">Expedition CK06-06</strain>
    </source>
</reference>
<dbReference type="AlphaFoldDB" id="X1RZ70"/>
<gene>
    <name evidence="2" type="ORF">S06H3_65412</name>
</gene>
<evidence type="ECO:0000259" key="1">
    <source>
        <dbReference type="Pfam" id="PF18288"/>
    </source>
</evidence>
<feature type="non-terminal residue" evidence="2">
    <location>
        <position position="47"/>
    </location>
</feature>
<evidence type="ECO:0000313" key="2">
    <source>
        <dbReference type="EMBL" id="GAI68475.1"/>
    </source>
</evidence>
<sequence>MKFATLRDGTPDGALVLVARNAATALPVPRIARTLIDALARWDEVTP</sequence>
<dbReference type="Pfam" id="PF18288">
    <property type="entry name" value="FAA_hydro_N_2"/>
    <property type="match status" value="1"/>
</dbReference>
<name>X1RZ70_9ZZZZ</name>
<proteinExistence type="predicted"/>
<feature type="domain" description="Fumarylacetoacetase N-terminal" evidence="1">
    <location>
        <begin position="1"/>
        <end position="47"/>
    </location>
</feature>
<accession>X1RZ70</accession>
<organism evidence="2">
    <name type="scientific">marine sediment metagenome</name>
    <dbReference type="NCBI Taxonomy" id="412755"/>
    <lineage>
        <taxon>unclassified sequences</taxon>
        <taxon>metagenomes</taxon>
        <taxon>ecological metagenomes</taxon>
    </lineage>
</organism>